<dbReference type="Pfam" id="PF24560">
    <property type="entry name" value="zf-C2H2_OTU1_C"/>
    <property type="match status" value="1"/>
</dbReference>
<evidence type="ECO:0000256" key="5">
    <source>
        <dbReference type="ARBA" id="ARBA00022786"/>
    </source>
</evidence>
<dbReference type="GO" id="GO:0005737">
    <property type="term" value="C:cytoplasm"/>
    <property type="evidence" value="ECO:0007669"/>
    <property type="project" value="UniProtKB-SubCell"/>
</dbReference>
<comment type="subcellular location">
    <subcellularLocation>
        <location evidence="9">Cytoplasm</location>
    </subcellularLocation>
</comment>
<comment type="catalytic activity">
    <reaction evidence="1 9">
        <text>Thiol-dependent hydrolysis of ester, thioester, amide, peptide and isopeptide bonds formed by the C-terminal Gly of ubiquitin (a 76-residue protein attached to proteins as an intracellular targeting signal).</text>
        <dbReference type="EC" id="3.4.19.12"/>
    </reaction>
</comment>
<feature type="compositionally biased region" description="Polar residues" evidence="10">
    <location>
        <begin position="88"/>
        <end position="101"/>
    </location>
</feature>
<keyword evidence="4" id="KW-0863">Zinc-finger</keyword>
<dbReference type="MEROPS" id="C85.007"/>
<protein>
    <recommendedName>
        <fullName evidence="9">Ubiquitin thioesterase OTU</fullName>
        <ecNumber evidence="9">3.4.19.12</ecNumber>
    </recommendedName>
</protein>
<dbReference type="InterPro" id="IPR057766">
    <property type="entry name" value="Znf-C2H2_OTU1-like_C"/>
</dbReference>
<dbReference type="PANTHER" id="PTHR13312:SF0">
    <property type="entry name" value="UBIQUITIN THIOESTERASE OTU1"/>
    <property type="match status" value="1"/>
</dbReference>
<dbReference type="OMA" id="HQYTDLN"/>
<dbReference type="Gene3D" id="3.90.70.80">
    <property type="match status" value="1"/>
</dbReference>
<comment type="function">
    <text evidence="9">Hydrolase that can remove conjugated ubiquitin from proteins and may therefore play an important regulatory role at the level of protein turnover by preventing degradation.</text>
</comment>
<keyword evidence="7 9" id="KW-0788">Thiol protease</keyword>
<dbReference type="AlphaFoldDB" id="A9V7J5"/>
<dbReference type="PROSITE" id="PS50802">
    <property type="entry name" value="OTU"/>
    <property type="match status" value="1"/>
</dbReference>
<dbReference type="PANTHER" id="PTHR13312">
    <property type="entry name" value="HIV-INDUCED PROTEIN-7-LIKE PROTEASE"/>
    <property type="match status" value="1"/>
</dbReference>
<keyword evidence="9" id="KW-0963">Cytoplasm</keyword>
<dbReference type="CDD" id="cd17059">
    <property type="entry name" value="Ubl_OTU1"/>
    <property type="match status" value="1"/>
</dbReference>
<dbReference type="KEGG" id="mbr:MONBRDRAFT_33794"/>
<evidence type="ECO:0000313" key="13">
    <source>
        <dbReference type="Proteomes" id="UP000001357"/>
    </source>
</evidence>
<dbReference type="InterPro" id="IPR029071">
    <property type="entry name" value="Ubiquitin-like_domsf"/>
</dbReference>
<dbReference type="FunFam" id="3.10.20.90:FF:000096">
    <property type="entry name" value="Ubiquitin thioesterase OTU1"/>
    <property type="match status" value="1"/>
</dbReference>
<keyword evidence="8" id="KW-0862">Zinc</keyword>
<dbReference type="InParanoid" id="A9V7J5"/>
<keyword evidence="2" id="KW-0645">Protease</keyword>
<dbReference type="GO" id="GO:0036503">
    <property type="term" value="P:ERAD pathway"/>
    <property type="evidence" value="ECO:0000318"/>
    <property type="project" value="GO_Central"/>
</dbReference>
<dbReference type="GeneID" id="5893879"/>
<dbReference type="CDD" id="cd22745">
    <property type="entry name" value="OTU_OTU1"/>
    <property type="match status" value="1"/>
</dbReference>
<dbReference type="Proteomes" id="UP000001357">
    <property type="component" value="Unassembled WGS sequence"/>
</dbReference>
<evidence type="ECO:0000313" key="12">
    <source>
        <dbReference type="EMBL" id="EDQ86595.1"/>
    </source>
</evidence>
<dbReference type="InterPro" id="IPR038765">
    <property type="entry name" value="Papain-like_cys_pep_sf"/>
</dbReference>
<keyword evidence="5 9" id="KW-0833">Ubl conjugation pathway</keyword>
<dbReference type="SUPFAM" id="SSF54236">
    <property type="entry name" value="Ubiquitin-like"/>
    <property type="match status" value="1"/>
</dbReference>
<dbReference type="Gene3D" id="3.10.20.90">
    <property type="entry name" value="Phosphatidylinositol 3-kinase Catalytic Subunit, Chain A, domain 1"/>
    <property type="match status" value="1"/>
</dbReference>
<dbReference type="GO" id="GO:0008270">
    <property type="term" value="F:zinc ion binding"/>
    <property type="evidence" value="ECO:0007669"/>
    <property type="project" value="UniProtKB-KW"/>
</dbReference>
<dbReference type="GO" id="GO:0030968">
    <property type="term" value="P:endoplasmic reticulum unfolded protein response"/>
    <property type="evidence" value="ECO:0000318"/>
    <property type="project" value="GO_Central"/>
</dbReference>
<evidence type="ECO:0000256" key="7">
    <source>
        <dbReference type="ARBA" id="ARBA00022807"/>
    </source>
</evidence>
<keyword evidence="13" id="KW-1185">Reference proteome</keyword>
<evidence type="ECO:0000259" key="11">
    <source>
        <dbReference type="PROSITE" id="PS50802"/>
    </source>
</evidence>
<dbReference type="EC" id="3.4.19.12" evidence="9"/>
<evidence type="ECO:0000256" key="10">
    <source>
        <dbReference type="SAM" id="MobiDB-lite"/>
    </source>
</evidence>
<name>A9V7J5_MONBE</name>
<reference evidence="12 13" key="1">
    <citation type="journal article" date="2008" name="Nature">
        <title>The genome of the choanoflagellate Monosiga brevicollis and the origin of metazoans.</title>
        <authorList>
            <consortium name="JGI Sequencing"/>
            <person name="King N."/>
            <person name="Westbrook M.J."/>
            <person name="Young S.L."/>
            <person name="Kuo A."/>
            <person name="Abedin M."/>
            <person name="Chapman J."/>
            <person name="Fairclough S."/>
            <person name="Hellsten U."/>
            <person name="Isogai Y."/>
            <person name="Letunic I."/>
            <person name="Marr M."/>
            <person name="Pincus D."/>
            <person name="Putnam N."/>
            <person name="Rokas A."/>
            <person name="Wright K.J."/>
            <person name="Zuzow R."/>
            <person name="Dirks W."/>
            <person name="Good M."/>
            <person name="Goodstein D."/>
            <person name="Lemons D."/>
            <person name="Li W."/>
            <person name="Lyons J.B."/>
            <person name="Morris A."/>
            <person name="Nichols S."/>
            <person name="Richter D.J."/>
            <person name="Salamov A."/>
            <person name="Bork P."/>
            <person name="Lim W.A."/>
            <person name="Manning G."/>
            <person name="Miller W.T."/>
            <person name="McGinnis W."/>
            <person name="Shapiro H."/>
            <person name="Tjian R."/>
            <person name="Grigoriev I.V."/>
            <person name="Rokhsar D."/>
        </authorList>
    </citation>
    <scope>NUCLEOTIDE SEQUENCE [LARGE SCALE GENOMIC DNA]</scope>
    <source>
        <strain evidence="13">MX1 / ATCC 50154</strain>
    </source>
</reference>
<gene>
    <name evidence="12" type="ORF">MONBRDRAFT_33794</name>
</gene>
<evidence type="ECO:0000256" key="8">
    <source>
        <dbReference type="ARBA" id="ARBA00022833"/>
    </source>
</evidence>
<sequence length="342" mass="36696">MATTQTAAAGGRPFRLRVRWDGGQARLDEKEIGAQTPLHELLAHLATITGIPAQEQALRSGYPPTLLNLSNPSQPLEALGLRPGDTLTVASTTPAPVQTDSHPPAPDSTPAPSRSTVPADAVGGDPNGECILRRVVPADNSCLFRSIAYLVSPEAAGQPAAQVSNAIVQPLRQTVASRIRAEPERWTEATLGRSPDDYCKWITSLDAWGGGIEIALLAEALNVQIGAVDIQTGRVDMYAQDRPNDSAILLLYDGIHYDPLVLSPIGATAPEDFCLRRIDIADVDRVARLAQQLSAALRERHQFTDVGSFTLRCLVCRTKLRGQSEAQAHAKQTGHTNFGEVD</sequence>
<dbReference type="GO" id="GO:0004843">
    <property type="term" value="F:cysteine-type deubiquitinase activity"/>
    <property type="evidence" value="ECO:0000318"/>
    <property type="project" value="GO_Central"/>
</dbReference>
<evidence type="ECO:0000256" key="9">
    <source>
        <dbReference type="RuleBase" id="RU367104"/>
    </source>
</evidence>
<dbReference type="InterPro" id="IPR003323">
    <property type="entry name" value="OTU_dom"/>
</dbReference>
<feature type="domain" description="OTU" evidence="11">
    <location>
        <begin position="131"/>
        <end position="263"/>
    </location>
</feature>
<dbReference type="EMBL" id="CH991565">
    <property type="protein sequence ID" value="EDQ86595.1"/>
    <property type="molecule type" value="Genomic_DNA"/>
</dbReference>
<evidence type="ECO:0000256" key="4">
    <source>
        <dbReference type="ARBA" id="ARBA00022771"/>
    </source>
</evidence>
<dbReference type="SUPFAM" id="SSF54001">
    <property type="entry name" value="Cysteine proteinases"/>
    <property type="match status" value="1"/>
</dbReference>
<proteinExistence type="predicted"/>
<feature type="region of interest" description="Disordered" evidence="10">
    <location>
        <begin position="86"/>
        <end position="124"/>
    </location>
</feature>
<evidence type="ECO:0000256" key="3">
    <source>
        <dbReference type="ARBA" id="ARBA00022723"/>
    </source>
</evidence>
<evidence type="ECO:0000256" key="2">
    <source>
        <dbReference type="ARBA" id="ARBA00022670"/>
    </source>
</evidence>
<evidence type="ECO:0000256" key="6">
    <source>
        <dbReference type="ARBA" id="ARBA00022801"/>
    </source>
</evidence>
<dbReference type="Pfam" id="PF21403">
    <property type="entry name" value="OTU1_UBXL"/>
    <property type="match status" value="1"/>
</dbReference>
<keyword evidence="3" id="KW-0479">Metal-binding</keyword>
<evidence type="ECO:0000256" key="1">
    <source>
        <dbReference type="ARBA" id="ARBA00000707"/>
    </source>
</evidence>
<dbReference type="RefSeq" id="XP_001748708.1">
    <property type="nucleotide sequence ID" value="XM_001748656.1"/>
</dbReference>
<accession>A9V7J5</accession>
<dbReference type="STRING" id="81824.A9V7J5"/>
<dbReference type="FunCoup" id="A9V7J5">
    <property type="interactions" value="827"/>
</dbReference>
<organism evidence="12 13">
    <name type="scientific">Monosiga brevicollis</name>
    <name type="common">Choanoflagellate</name>
    <dbReference type="NCBI Taxonomy" id="81824"/>
    <lineage>
        <taxon>Eukaryota</taxon>
        <taxon>Choanoflagellata</taxon>
        <taxon>Craspedida</taxon>
        <taxon>Salpingoecidae</taxon>
        <taxon>Monosiga</taxon>
    </lineage>
</organism>
<keyword evidence="6 9" id="KW-0378">Hydrolase</keyword>
<dbReference type="eggNOG" id="KOG3288">
    <property type="taxonomic scope" value="Eukaryota"/>
</dbReference>
<dbReference type="Pfam" id="PF02338">
    <property type="entry name" value="OTU"/>
    <property type="match status" value="1"/>
</dbReference>
<dbReference type="InterPro" id="IPR048857">
    <property type="entry name" value="OTU1_Ubl"/>
</dbReference>